<keyword evidence="8 12" id="KW-0472">Membrane</keyword>
<evidence type="ECO:0000256" key="4">
    <source>
        <dbReference type="ARBA" id="ARBA00022692"/>
    </source>
</evidence>
<evidence type="ECO:0000256" key="10">
    <source>
        <dbReference type="ARBA" id="ARBA00023180"/>
    </source>
</evidence>
<keyword evidence="5" id="KW-0732">Signal</keyword>
<keyword evidence="10" id="KW-0325">Glycoprotein</keyword>
<dbReference type="Pfam" id="PF07562">
    <property type="entry name" value="NCD3G"/>
    <property type="match status" value="1"/>
</dbReference>
<dbReference type="KEGG" id="tsr:106551910"/>
<proteinExistence type="inferred from homology"/>
<evidence type="ECO:0000256" key="6">
    <source>
        <dbReference type="ARBA" id="ARBA00022989"/>
    </source>
</evidence>
<keyword evidence="6 12" id="KW-1133">Transmembrane helix</keyword>
<dbReference type="PROSITE" id="PS50259">
    <property type="entry name" value="G_PROTEIN_RECEP_F3_4"/>
    <property type="match status" value="1"/>
</dbReference>
<keyword evidence="11" id="KW-0807">Transducer</keyword>
<dbReference type="InterPro" id="IPR001828">
    <property type="entry name" value="ANF_lig-bd_rcpt"/>
</dbReference>
<keyword evidence="7" id="KW-0297">G-protein coupled receptor</keyword>
<dbReference type="InterPro" id="IPR011500">
    <property type="entry name" value="GPCR_3_9-Cys_dom"/>
</dbReference>
<dbReference type="FunFam" id="2.10.50.30:FF:000002">
    <property type="entry name" value="Vomeronasal 2 receptor, h1"/>
    <property type="match status" value="1"/>
</dbReference>
<dbReference type="InterPro" id="IPR000068">
    <property type="entry name" value="GPCR_3_Ca_sens_rcpt-rel"/>
</dbReference>
<dbReference type="PRINTS" id="PR00248">
    <property type="entry name" value="GPCRMGR"/>
</dbReference>
<dbReference type="InterPro" id="IPR000337">
    <property type="entry name" value="GPCR_3"/>
</dbReference>
<dbReference type="GO" id="GO:0004930">
    <property type="term" value="F:G protein-coupled receptor activity"/>
    <property type="evidence" value="ECO:0007669"/>
    <property type="project" value="UniProtKB-KW"/>
</dbReference>
<feature type="transmembrane region" description="Helical" evidence="12">
    <location>
        <begin position="604"/>
        <end position="625"/>
    </location>
</feature>
<protein>
    <submittedName>
        <fullName evidence="15">Vomeronasal type-2 receptor 26-like</fullName>
    </submittedName>
</protein>
<sequence>MIFTMKKINEDLQLLPNITLGFRIYDSYAGAQTYHTTLELFSGQKQFIPNYKCGLLNKLISVIGTIDPGITFDMVDILDFYKVPQFPTGSAPNESPFYYHLVPSEEVHYIGIIQILLHFKWTWVGVLVKYLRRTLEHLIFSMFSLKGICIAFLEQFKSIYFNTFFDNLKWLVETFQLLANSKVKVIIISDNYLLNLRWLLRLPEMEIVSVKPKGKVWIVASQVGLASFFYQKSWDIQVLHGALTIAAYSNEVAGFQHFLRTRNHFTSKEDGFIKNVWEQAFGCVFPNPSGNEEMDSLCTGKEKLENLPGAFFEMRMTSHSYSIYNAVYAVAHALHAMKLAQQQNRNLSSRKLNLQDAQPWQVIWKWELNAIDSPTSHTWLQREVSCRWTLCNDLQVSSLFLSFCGIGKFNVNTQKYFSQYGVSFNNSVGDEISFDKNRELYTGLDVENWVTFPNQSFHRVKVGKLDPRAAEDQIFTIHEEAISWPSTFNQTLPVSICTESCIPGYFKRKQEEKPFCCYDCLPCPKEKMSRQKDMDDCLKCPEDQYPNKNQDSCIPKKISFLSYKEPMGLGLAILALFFSLCTIVVLATFLKYHSTPIVKANNQNLTYILLISLLLCFLCSLQFLVKPGNIICLLRQISFGIIFSISVSSVLAKTITVVMAFMATKPGSRMRNWVGRKLALSIVLSGSMIQIGICIVWLLIFPPYPNVDTYSKIEEIILQCNEGSTTMFYCVLGYMGFLAVASFTVAFFARNLPSSFNEAKCLTFSMLIFCSVWLSFVPSYLSTKGKYMVAVEVFSILASSAGLLGCIYLPKCYIILIRPELNNREQLIKRK</sequence>
<dbReference type="PANTHER" id="PTHR24061">
    <property type="entry name" value="CALCIUM-SENSING RECEPTOR-RELATED"/>
    <property type="match status" value="1"/>
</dbReference>
<evidence type="ECO:0000256" key="2">
    <source>
        <dbReference type="ARBA" id="ARBA00007242"/>
    </source>
</evidence>
<dbReference type="Pfam" id="PF01094">
    <property type="entry name" value="ANF_receptor"/>
    <property type="match status" value="1"/>
</dbReference>
<keyword evidence="3" id="KW-1003">Cell membrane</keyword>
<dbReference type="SUPFAM" id="SSF53822">
    <property type="entry name" value="Periplasmic binding protein-like I"/>
    <property type="match status" value="1"/>
</dbReference>
<accession>A0A6I9YPC6</accession>
<feature type="transmembrane region" description="Helical" evidence="12">
    <location>
        <begin position="678"/>
        <end position="700"/>
    </location>
</feature>
<evidence type="ECO:0000256" key="12">
    <source>
        <dbReference type="SAM" id="Phobius"/>
    </source>
</evidence>
<dbReference type="Gene3D" id="3.40.50.2300">
    <property type="match status" value="3"/>
</dbReference>
<keyword evidence="9" id="KW-0675">Receptor</keyword>
<dbReference type="Gene3D" id="2.10.50.30">
    <property type="entry name" value="GPCR, family 3, nine cysteines domain"/>
    <property type="match status" value="1"/>
</dbReference>
<gene>
    <name evidence="15" type="primary">LOC106551910</name>
</gene>
<evidence type="ECO:0000256" key="11">
    <source>
        <dbReference type="ARBA" id="ARBA00023224"/>
    </source>
</evidence>
<comment type="similarity">
    <text evidence="2">Belongs to the G-protein coupled receptor 3 family.</text>
</comment>
<dbReference type="Pfam" id="PF00003">
    <property type="entry name" value="7tm_3"/>
    <property type="match status" value="1"/>
</dbReference>
<dbReference type="RefSeq" id="XP_013925550.1">
    <property type="nucleotide sequence ID" value="XM_014070075.1"/>
</dbReference>
<dbReference type="CDD" id="cd15283">
    <property type="entry name" value="7tmC_V2R_pheromone"/>
    <property type="match status" value="1"/>
</dbReference>
<dbReference type="InterPro" id="IPR017978">
    <property type="entry name" value="GPCR_3_C"/>
</dbReference>
<evidence type="ECO:0000256" key="3">
    <source>
        <dbReference type="ARBA" id="ARBA00022475"/>
    </source>
</evidence>
<dbReference type="AlphaFoldDB" id="A0A6I9YPC6"/>
<evidence type="ECO:0000313" key="14">
    <source>
        <dbReference type="Proteomes" id="UP000504617"/>
    </source>
</evidence>
<dbReference type="Proteomes" id="UP000504617">
    <property type="component" value="Unplaced"/>
</dbReference>
<comment type="subcellular location">
    <subcellularLocation>
        <location evidence="1">Cell membrane</location>
        <topology evidence="1">Multi-pass membrane protein</topology>
    </subcellularLocation>
</comment>
<dbReference type="GeneID" id="106551910"/>
<feature type="transmembrane region" description="Helical" evidence="12">
    <location>
        <begin position="761"/>
        <end position="781"/>
    </location>
</feature>
<evidence type="ECO:0000259" key="13">
    <source>
        <dbReference type="PROSITE" id="PS50259"/>
    </source>
</evidence>
<evidence type="ECO:0000256" key="9">
    <source>
        <dbReference type="ARBA" id="ARBA00023170"/>
    </source>
</evidence>
<feature type="transmembrane region" description="Helical" evidence="12">
    <location>
        <begin position="637"/>
        <end position="658"/>
    </location>
</feature>
<evidence type="ECO:0000313" key="15">
    <source>
        <dbReference type="RefSeq" id="XP_013925550.1"/>
    </source>
</evidence>
<feature type="domain" description="G-protein coupled receptors family 3 profile" evidence="13">
    <location>
        <begin position="567"/>
        <end position="831"/>
    </location>
</feature>
<evidence type="ECO:0000256" key="1">
    <source>
        <dbReference type="ARBA" id="ARBA00004651"/>
    </source>
</evidence>
<evidence type="ECO:0000256" key="7">
    <source>
        <dbReference type="ARBA" id="ARBA00023040"/>
    </source>
</evidence>
<dbReference type="PANTHER" id="PTHR24061:SF599">
    <property type="entry name" value="G-PROTEIN COUPLED RECEPTORS FAMILY 3 PROFILE DOMAIN-CONTAINING PROTEIN"/>
    <property type="match status" value="1"/>
</dbReference>
<keyword evidence="4 12" id="KW-0812">Transmembrane</keyword>
<evidence type="ECO:0000256" key="8">
    <source>
        <dbReference type="ARBA" id="ARBA00023136"/>
    </source>
</evidence>
<feature type="transmembrane region" description="Helical" evidence="12">
    <location>
        <begin position="567"/>
        <end position="592"/>
    </location>
</feature>
<feature type="transmembrane region" description="Helical" evidence="12">
    <location>
        <begin position="726"/>
        <end position="749"/>
    </location>
</feature>
<reference evidence="15" key="1">
    <citation type="submission" date="2025-08" db="UniProtKB">
        <authorList>
            <consortium name="RefSeq"/>
        </authorList>
    </citation>
    <scope>IDENTIFICATION</scope>
    <source>
        <tissue evidence="15">Skeletal muscle</tissue>
    </source>
</reference>
<organism evidence="14 15">
    <name type="scientific">Thamnophis sirtalis</name>
    <dbReference type="NCBI Taxonomy" id="35019"/>
    <lineage>
        <taxon>Eukaryota</taxon>
        <taxon>Metazoa</taxon>
        <taxon>Chordata</taxon>
        <taxon>Craniata</taxon>
        <taxon>Vertebrata</taxon>
        <taxon>Euteleostomi</taxon>
        <taxon>Lepidosauria</taxon>
        <taxon>Squamata</taxon>
        <taxon>Bifurcata</taxon>
        <taxon>Unidentata</taxon>
        <taxon>Episquamata</taxon>
        <taxon>Toxicofera</taxon>
        <taxon>Serpentes</taxon>
        <taxon>Colubroidea</taxon>
        <taxon>Colubridae</taxon>
        <taxon>Natricinae</taxon>
        <taxon>Thamnophis</taxon>
    </lineage>
</organism>
<name>A0A6I9YPC6_9SAUR</name>
<dbReference type="InterPro" id="IPR038550">
    <property type="entry name" value="GPCR_3_9-Cys_sf"/>
</dbReference>
<dbReference type="GO" id="GO:0005886">
    <property type="term" value="C:plasma membrane"/>
    <property type="evidence" value="ECO:0007669"/>
    <property type="project" value="UniProtKB-SubCell"/>
</dbReference>
<keyword evidence="14" id="KW-1185">Reference proteome</keyword>
<dbReference type="OrthoDB" id="5984008at2759"/>
<dbReference type="InterPro" id="IPR028082">
    <property type="entry name" value="Peripla_BP_I"/>
</dbReference>
<feature type="transmembrane region" description="Helical" evidence="12">
    <location>
        <begin position="787"/>
        <end position="809"/>
    </location>
</feature>
<evidence type="ECO:0000256" key="5">
    <source>
        <dbReference type="ARBA" id="ARBA00022729"/>
    </source>
</evidence>